<dbReference type="Pfam" id="PF13302">
    <property type="entry name" value="Acetyltransf_3"/>
    <property type="match status" value="1"/>
</dbReference>
<gene>
    <name evidence="2" type="ORF">KQI88_03455</name>
</gene>
<dbReference type="PANTHER" id="PTHR43792:SF9">
    <property type="entry name" value="RIBOSOMAL-PROTEIN-ALANINE ACETYLTRANSFERASE"/>
    <property type="match status" value="1"/>
</dbReference>
<accession>A0ABS6FZ09</accession>
<evidence type="ECO:0000259" key="1">
    <source>
        <dbReference type="PROSITE" id="PS51186"/>
    </source>
</evidence>
<name>A0ABS6FZ09_9FIRM</name>
<evidence type="ECO:0000313" key="2">
    <source>
        <dbReference type="EMBL" id="MBU5675470.1"/>
    </source>
</evidence>
<dbReference type="RefSeq" id="WP_216414950.1">
    <property type="nucleotide sequence ID" value="NZ_JAHLQK010000001.1"/>
</dbReference>
<sequence length="187" mass="22094">MIDNNNLNFPEIETDRLILKEIEVENATSILNIFSNEEIMKYYGRFPMKSIKEAENLITTFNENFKNNNGIRWGILLKKENKIIGTCGYHNWNKRHSRAEIGYELSMDSWGKGYIKEVLKVIIDYGYEVMNLNRIEAVVYPENKASIKSLINQGFKKEGLLEEYAFFRDVYQDLIMFSLLKKNWIKK</sequence>
<dbReference type="EMBL" id="JAHLQK010000001">
    <property type="protein sequence ID" value="MBU5675470.1"/>
    <property type="molecule type" value="Genomic_DNA"/>
</dbReference>
<evidence type="ECO:0000313" key="3">
    <source>
        <dbReference type="Proteomes" id="UP000779508"/>
    </source>
</evidence>
<keyword evidence="3" id="KW-1185">Reference proteome</keyword>
<protein>
    <submittedName>
        <fullName evidence="2">GNAT family N-acetyltransferase</fullName>
    </submittedName>
</protein>
<dbReference type="PROSITE" id="PS51186">
    <property type="entry name" value="GNAT"/>
    <property type="match status" value="1"/>
</dbReference>
<dbReference type="PANTHER" id="PTHR43792">
    <property type="entry name" value="GNAT FAMILY, PUTATIVE (AFU_ORTHOLOGUE AFUA_3G00765)-RELATED-RELATED"/>
    <property type="match status" value="1"/>
</dbReference>
<reference evidence="2 3" key="1">
    <citation type="submission" date="2021-06" db="EMBL/GenBank/DDBJ databases">
        <authorList>
            <person name="Sun Q."/>
            <person name="Li D."/>
        </authorList>
    </citation>
    <scope>NUCLEOTIDE SEQUENCE [LARGE SCALE GENOMIC DNA]</scope>
    <source>
        <strain evidence="2 3">MSJ-5</strain>
    </source>
</reference>
<proteinExistence type="predicted"/>
<dbReference type="Proteomes" id="UP000779508">
    <property type="component" value="Unassembled WGS sequence"/>
</dbReference>
<comment type="caution">
    <text evidence="2">The sequence shown here is derived from an EMBL/GenBank/DDBJ whole genome shotgun (WGS) entry which is preliminary data.</text>
</comment>
<organism evidence="2 3">
    <name type="scientific">Alkaliphilus flagellatus</name>
    <dbReference type="NCBI Taxonomy" id="2841507"/>
    <lineage>
        <taxon>Bacteria</taxon>
        <taxon>Bacillati</taxon>
        <taxon>Bacillota</taxon>
        <taxon>Clostridia</taxon>
        <taxon>Peptostreptococcales</taxon>
        <taxon>Natronincolaceae</taxon>
        <taxon>Alkaliphilus</taxon>
    </lineage>
</organism>
<dbReference type="InterPro" id="IPR051531">
    <property type="entry name" value="N-acetyltransferase"/>
</dbReference>
<feature type="domain" description="N-acetyltransferase" evidence="1">
    <location>
        <begin position="17"/>
        <end position="181"/>
    </location>
</feature>
<dbReference type="InterPro" id="IPR000182">
    <property type="entry name" value="GNAT_dom"/>
</dbReference>